<dbReference type="CDD" id="cd12148">
    <property type="entry name" value="fungal_TF_MHR"/>
    <property type="match status" value="1"/>
</dbReference>
<dbReference type="Pfam" id="PF04082">
    <property type="entry name" value="Fungal_trans"/>
    <property type="match status" value="1"/>
</dbReference>
<sequence>MKQSREKKRSRISQACDFCRKKKAKCHFKEGEPCFNCVAYDTPCTFNMSIRKRGPFKKHADQLLARLQETEELVKRLTGETYLDDMLDDIEIDDSSETKKKKKASEPSPPGPASPKSFSSAELDASQSRIWPPGVAYDRVHYLGDLDMLQFLSKKIALDGKFPKKWNGNYIRKYGEHIILENDIGKPDEAGSKIPNFRLLKMMPQRPMDIHRYIFDVAGVDQYTSTRLLKIYFANLHPVLPVINKHEFLKQYRDQAPTYPTGELLNAMFGAAARFVECENLEPERRKRLPPDAQWDLPMGWSDHFFDQAHNLVSRDSTRPTVSKIQASILIQNQRGHVDSKSSACWLMGGSAVRLAQALGLHRDCEDYPIEESEKQVRRRIWWALYISDRFQAGLNGRPMAIDDEYADVRLPDSEVHWREIFDEPDDYPLLPGPRFPSATTKPEKMPENGKLAIYLLFVELIKLSEVFGRIQQGIYSPKAQLTSSEQGSDAIVSQLDFELTQWRLAFPNTIKQANFPDFDEGTGCFAPVIASTLLFYFGSLILLHRPFITHKTISPDSTNPQSQSSFWICTSAATLGMRIAAPLTVYDFLKCPYAFSLYPVLQFCLIHMYNTKSSDPSISATAKAELEKGITLLDRIHGVSSTAYTLRELLHKVMNNKNIDIKATSEEEDAPYAWIIKSLEDKRRKGKVLHMRLSCATPMSSLLDALALEPDSTYHSNAVPATERLGMFGKYIMDTLNVPGLEEAFTLQQFGFDNPQMANLVPPVSATASGAPVTAVDPFHIDAAAFVETVPQEMQQPTAGAGNQPNLFRNVPDNPFWGVPASIDWAEWDEWYQQNQNWESLNGP</sequence>
<evidence type="ECO:0000256" key="5">
    <source>
        <dbReference type="ARBA" id="ARBA00023125"/>
    </source>
</evidence>
<dbReference type="SUPFAM" id="SSF57701">
    <property type="entry name" value="Zn2/Cys6 DNA-binding domain"/>
    <property type="match status" value="1"/>
</dbReference>
<evidence type="ECO:0000259" key="9">
    <source>
        <dbReference type="PROSITE" id="PS50048"/>
    </source>
</evidence>
<dbReference type="GO" id="GO:0006351">
    <property type="term" value="P:DNA-templated transcription"/>
    <property type="evidence" value="ECO:0007669"/>
    <property type="project" value="InterPro"/>
</dbReference>
<dbReference type="EMBL" id="MCGN01000005">
    <property type="protein sequence ID" value="ORY96662.1"/>
    <property type="molecule type" value="Genomic_DNA"/>
</dbReference>
<organism evidence="10 11">
    <name type="scientific">Syncephalastrum racemosum</name>
    <name type="common">Filamentous fungus</name>
    <dbReference type="NCBI Taxonomy" id="13706"/>
    <lineage>
        <taxon>Eukaryota</taxon>
        <taxon>Fungi</taxon>
        <taxon>Fungi incertae sedis</taxon>
        <taxon>Mucoromycota</taxon>
        <taxon>Mucoromycotina</taxon>
        <taxon>Mucoromycetes</taxon>
        <taxon>Mucorales</taxon>
        <taxon>Syncephalastraceae</taxon>
        <taxon>Syncephalastrum</taxon>
    </lineage>
</organism>
<proteinExistence type="predicted"/>
<dbReference type="Pfam" id="PF00172">
    <property type="entry name" value="Zn_clus"/>
    <property type="match status" value="1"/>
</dbReference>
<keyword evidence="4" id="KW-0805">Transcription regulation</keyword>
<dbReference type="InterPro" id="IPR051615">
    <property type="entry name" value="Transcr_Regulatory_Elem"/>
</dbReference>
<keyword evidence="3" id="KW-0862">Zinc</keyword>
<keyword evidence="11" id="KW-1185">Reference proteome</keyword>
<evidence type="ECO:0000256" key="1">
    <source>
        <dbReference type="ARBA" id="ARBA00004123"/>
    </source>
</evidence>
<accession>A0A1X2HD27</accession>
<dbReference type="PANTHER" id="PTHR31313">
    <property type="entry name" value="TY1 ENHANCER ACTIVATOR"/>
    <property type="match status" value="1"/>
</dbReference>
<dbReference type="Gene3D" id="4.10.240.10">
    <property type="entry name" value="Zn(2)-C6 fungal-type DNA-binding domain"/>
    <property type="match status" value="1"/>
</dbReference>
<dbReference type="PROSITE" id="PS00463">
    <property type="entry name" value="ZN2_CY6_FUNGAL_1"/>
    <property type="match status" value="1"/>
</dbReference>
<dbReference type="InterPro" id="IPR001138">
    <property type="entry name" value="Zn2Cys6_DnaBD"/>
</dbReference>
<evidence type="ECO:0000256" key="8">
    <source>
        <dbReference type="SAM" id="MobiDB-lite"/>
    </source>
</evidence>
<evidence type="ECO:0000256" key="2">
    <source>
        <dbReference type="ARBA" id="ARBA00022723"/>
    </source>
</evidence>
<dbReference type="STRING" id="13706.A0A1X2HD27"/>
<evidence type="ECO:0000256" key="6">
    <source>
        <dbReference type="ARBA" id="ARBA00023163"/>
    </source>
</evidence>
<dbReference type="GO" id="GO:0008270">
    <property type="term" value="F:zinc ion binding"/>
    <property type="evidence" value="ECO:0007669"/>
    <property type="project" value="InterPro"/>
</dbReference>
<dbReference type="CDD" id="cd00067">
    <property type="entry name" value="GAL4"/>
    <property type="match status" value="1"/>
</dbReference>
<keyword evidence="5" id="KW-0238">DNA-binding</keyword>
<evidence type="ECO:0000256" key="7">
    <source>
        <dbReference type="ARBA" id="ARBA00023242"/>
    </source>
</evidence>
<dbReference type="OMA" id="MGWSDHF"/>
<comment type="subcellular location">
    <subcellularLocation>
        <location evidence="1">Nucleus</location>
    </subcellularLocation>
</comment>
<dbReference type="InParanoid" id="A0A1X2HD27"/>
<dbReference type="Proteomes" id="UP000242180">
    <property type="component" value="Unassembled WGS sequence"/>
</dbReference>
<comment type="caution">
    <text evidence="10">The sequence shown here is derived from an EMBL/GenBank/DDBJ whole genome shotgun (WGS) entry which is preliminary data.</text>
</comment>
<dbReference type="OrthoDB" id="2406834at2759"/>
<dbReference type="PANTHER" id="PTHR31313:SF81">
    <property type="entry name" value="TY1 ENHANCER ACTIVATOR"/>
    <property type="match status" value="1"/>
</dbReference>
<feature type="domain" description="Zn(2)-C6 fungal-type" evidence="9">
    <location>
        <begin position="15"/>
        <end position="46"/>
    </location>
</feature>
<reference evidence="10 11" key="1">
    <citation type="submission" date="2016-07" db="EMBL/GenBank/DDBJ databases">
        <title>Pervasive Adenine N6-methylation of Active Genes in Fungi.</title>
        <authorList>
            <consortium name="DOE Joint Genome Institute"/>
            <person name="Mondo S.J."/>
            <person name="Dannebaum R.O."/>
            <person name="Kuo R.C."/>
            <person name="Labutti K."/>
            <person name="Haridas S."/>
            <person name="Kuo A."/>
            <person name="Salamov A."/>
            <person name="Ahrendt S.R."/>
            <person name="Lipzen A."/>
            <person name="Sullivan W."/>
            <person name="Andreopoulos W.B."/>
            <person name="Clum A."/>
            <person name="Lindquist E."/>
            <person name="Daum C."/>
            <person name="Ramamoorthy G.K."/>
            <person name="Gryganskyi A."/>
            <person name="Culley D."/>
            <person name="Magnuson J.K."/>
            <person name="James T.Y."/>
            <person name="O'Malley M.A."/>
            <person name="Stajich J.E."/>
            <person name="Spatafora J.W."/>
            <person name="Visel A."/>
            <person name="Grigoriev I.V."/>
        </authorList>
    </citation>
    <scope>NUCLEOTIDE SEQUENCE [LARGE SCALE GENOMIC DNA]</scope>
    <source>
        <strain evidence="10 11">NRRL 2496</strain>
    </source>
</reference>
<keyword evidence="2" id="KW-0479">Metal-binding</keyword>
<gene>
    <name evidence="10" type="ORF">BCR43DRAFT_474499</name>
</gene>
<evidence type="ECO:0000256" key="4">
    <source>
        <dbReference type="ARBA" id="ARBA00023015"/>
    </source>
</evidence>
<dbReference type="AlphaFoldDB" id="A0A1X2HD27"/>
<dbReference type="GO" id="GO:0003677">
    <property type="term" value="F:DNA binding"/>
    <property type="evidence" value="ECO:0007669"/>
    <property type="project" value="UniProtKB-KW"/>
</dbReference>
<dbReference type="SMART" id="SM00066">
    <property type="entry name" value="GAL4"/>
    <property type="match status" value="1"/>
</dbReference>
<dbReference type="GO" id="GO:0000981">
    <property type="term" value="F:DNA-binding transcription factor activity, RNA polymerase II-specific"/>
    <property type="evidence" value="ECO:0007669"/>
    <property type="project" value="InterPro"/>
</dbReference>
<dbReference type="InterPro" id="IPR036864">
    <property type="entry name" value="Zn2-C6_fun-type_DNA-bd_sf"/>
</dbReference>
<dbReference type="InterPro" id="IPR007219">
    <property type="entry name" value="XnlR_reg_dom"/>
</dbReference>
<evidence type="ECO:0000256" key="3">
    <source>
        <dbReference type="ARBA" id="ARBA00022833"/>
    </source>
</evidence>
<evidence type="ECO:0000313" key="11">
    <source>
        <dbReference type="Proteomes" id="UP000242180"/>
    </source>
</evidence>
<evidence type="ECO:0000313" key="10">
    <source>
        <dbReference type="EMBL" id="ORY96662.1"/>
    </source>
</evidence>
<feature type="region of interest" description="Disordered" evidence="8">
    <location>
        <begin position="94"/>
        <end position="119"/>
    </location>
</feature>
<protein>
    <submittedName>
        <fullName evidence="10">Fungal-specific transcription factor domain-domain-containing protein</fullName>
    </submittedName>
</protein>
<dbReference type="FunCoup" id="A0A1X2HD27">
    <property type="interactions" value="15"/>
</dbReference>
<dbReference type="PROSITE" id="PS50048">
    <property type="entry name" value="ZN2_CY6_FUNGAL_2"/>
    <property type="match status" value="1"/>
</dbReference>
<keyword evidence="7" id="KW-0539">Nucleus</keyword>
<keyword evidence="6" id="KW-0804">Transcription</keyword>
<dbReference type="GO" id="GO:0005634">
    <property type="term" value="C:nucleus"/>
    <property type="evidence" value="ECO:0007669"/>
    <property type="project" value="UniProtKB-SubCell"/>
</dbReference>
<dbReference type="SMART" id="SM00906">
    <property type="entry name" value="Fungal_trans"/>
    <property type="match status" value="1"/>
</dbReference>
<name>A0A1X2HD27_SYNRA</name>